<keyword evidence="4" id="KW-1185">Reference proteome</keyword>
<comment type="caution">
    <text evidence="3">The sequence shown here is derived from an EMBL/GenBank/DDBJ whole genome shotgun (WGS) entry which is preliminary data.</text>
</comment>
<reference evidence="3 4" key="1">
    <citation type="submission" date="2015-05" db="EMBL/GenBank/DDBJ databases">
        <title>Genome sequencing and analysis of members of genus Stenotrophomonas.</title>
        <authorList>
            <person name="Patil P.P."/>
            <person name="Midha S."/>
            <person name="Patil P.B."/>
        </authorList>
    </citation>
    <scope>NUCLEOTIDE SEQUENCE [LARGE SCALE GENOMIC DNA]</scope>
    <source>
        <strain evidence="3 4">DSM 17805</strain>
    </source>
</reference>
<dbReference type="RefSeq" id="WP_057666022.1">
    <property type="nucleotide sequence ID" value="NZ_LDJH01000013.1"/>
</dbReference>
<dbReference type="PATRIC" id="fig|266128.3.peg.673"/>
<dbReference type="OrthoDB" id="9778554at2"/>
<evidence type="ECO:0000256" key="1">
    <source>
        <dbReference type="SAM" id="Coils"/>
    </source>
</evidence>
<dbReference type="Pfam" id="PF13558">
    <property type="entry name" value="SbcC_Walker_B"/>
    <property type="match status" value="1"/>
</dbReference>
<organism evidence="3 4">
    <name type="scientific">Stenotrophomonas koreensis</name>
    <dbReference type="NCBI Taxonomy" id="266128"/>
    <lineage>
        <taxon>Bacteria</taxon>
        <taxon>Pseudomonadati</taxon>
        <taxon>Pseudomonadota</taxon>
        <taxon>Gammaproteobacteria</taxon>
        <taxon>Lysobacterales</taxon>
        <taxon>Lysobacteraceae</taxon>
        <taxon>Stenotrophomonas</taxon>
    </lineage>
</organism>
<dbReference type="PANTHER" id="PTHR32114">
    <property type="entry name" value="ABC TRANSPORTER ABCH.3"/>
    <property type="match status" value="1"/>
</dbReference>
<feature type="coiled-coil region" evidence="1">
    <location>
        <begin position="601"/>
        <end position="690"/>
    </location>
</feature>
<dbReference type="InterPro" id="IPR027417">
    <property type="entry name" value="P-loop_NTPase"/>
</dbReference>
<keyword evidence="1" id="KW-0175">Coiled coil</keyword>
<dbReference type="AlphaFoldDB" id="A0A0R0BLR3"/>
<proteinExistence type="predicted"/>
<dbReference type="Pfam" id="PF13476">
    <property type="entry name" value="AAA_23"/>
    <property type="match status" value="1"/>
</dbReference>
<dbReference type="InterPro" id="IPR038729">
    <property type="entry name" value="Rad50/SbcC_AAA"/>
</dbReference>
<dbReference type="GO" id="GO:0016887">
    <property type="term" value="F:ATP hydrolysis activity"/>
    <property type="evidence" value="ECO:0007669"/>
    <property type="project" value="InterPro"/>
</dbReference>
<dbReference type="Gene3D" id="3.40.50.300">
    <property type="entry name" value="P-loop containing nucleotide triphosphate hydrolases"/>
    <property type="match status" value="2"/>
</dbReference>
<dbReference type="PANTHER" id="PTHR32114:SF2">
    <property type="entry name" value="ABC TRANSPORTER ABCH.3"/>
    <property type="match status" value="1"/>
</dbReference>
<feature type="domain" description="Rad50/SbcC-type AAA" evidence="2">
    <location>
        <begin position="5"/>
        <end position="238"/>
    </location>
</feature>
<feature type="coiled-coil region" evidence="1">
    <location>
        <begin position="877"/>
        <end position="911"/>
    </location>
</feature>
<accession>A0A0R0BLR3</accession>
<name>A0A0R0BLR3_9GAMM</name>
<evidence type="ECO:0000313" key="3">
    <source>
        <dbReference type="EMBL" id="KRG57942.1"/>
    </source>
</evidence>
<dbReference type="STRING" id="266128.ABB25_09025"/>
<sequence>MKILSLRLRNLNSLKGDVHVDFQAPAFADGLFAITGPTGAGKTTILDAICLALYHRTPRFDALSASANPLMTEHTAECHAEVEFLARGQHYRARWSQRRARNRIDGKLQQPDAELALVDPAGADGRGRILTEKLREKEELVEAVSGLDYKRFTRSVLLAQGDFASFLNSDDKERAGLLEQLTGTEVYGRISAEVFEQAKQQRQALELLQQRAAGQPALAAEARAQLQAELAQLEEQLKTVQVQRDQAAAALAWRRQFEAAGVELAQAQATLAQAEAVLADTAADQATLAAAAPAEQAWPAWQASEQADGALAAARQAQRQAAEEQAAAHAAEREQARRVVAIAAAQAQAAQAAVDTLQQQRDEVAALLAAHADDAGLGAALPAWQLGLQQWRAAASTREKARSAQAQAEVEVQDAGRRLAEQQQALSVLQQQLPAADARVAEADAGLAAVLAGQTVAGLAERREVLADRYRQRAALRPLLERHQQAGQVLDGLRAGHQQAEQAAGQAQLALGQAQAELDAVTSRLVDKQQILQLQQTVAGLAAHRQQLCDGQPCPLCGALEHPGIDGDVDAALQAAGQAVAAVEEEHRHALLTVQQAQAGLARAQALMQARGEQLAQAQAQWQADADTLASAGMAGVALAVLEAELRHLEADGRALRQQLDLAQAAAVRLQQARHDQQQLQQQLEAALVTLALHREVLERARVQCGRRQQESAAAEQAWQSQGRELAAQWPAGVLDADPQAWLEQRQAHWQRYQGWTGEHEALAAGLRGQEQAAAEAAARLAHWQQRLGAEVAAAEGPASGTLEQAIAQWSDASERASQAAQHATNAQGREQALAETAAGCSDALAHALAANGLADLAQLQARRLAPERRQQLEQGIEQARQRQQQAAVVVAQLQQRVAGLQAQALTTQAEPELRVALEQVQVHWQGLAHRQGAISATLAADDQRLAELGQLQQAIAAAQAELDVWERLNGLIGSRDGDKFRTFAQGLTLDRLLLLANTHLQRLDAGRYSLQRSGSGLGLRVADSWQADVVRDVRTLSGGESFLVSLALALGLSDLVSHRTRIESFFLDEGFGSLDPDALDLALDALDSLNAQGKLIGVISHVEAVKERIPVQIRVRKTRGLGHSVVLLP</sequence>
<evidence type="ECO:0000313" key="4">
    <source>
        <dbReference type="Proteomes" id="UP000051254"/>
    </source>
</evidence>
<dbReference type="SUPFAM" id="SSF52540">
    <property type="entry name" value="P-loop containing nucleoside triphosphate hydrolases"/>
    <property type="match status" value="1"/>
</dbReference>
<feature type="coiled-coil region" evidence="1">
    <location>
        <begin position="314"/>
        <end position="367"/>
    </location>
</feature>
<feature type="coiled-coil region" evidence="1">
    <location>
        <begin position="219"/>
        <end position="284"/>
    </location>
</feature>
<gene>
    <name evidence="3" type="ORF">ABB25_09025</name>
</gene>
<dbReference type="Proteomes" id="UP000051254">
    <property type="component" value="Unassembled WGS sequence"/>
</dbReference>
<feature type="coiled-coil region" evidence="1">
    <location>
        <begin position="405"/>
        <end position="432"/>
    </location>
</feature>
<dbReference type="GO" id="GO:0006302">
    <property type="term" value="P:double-strand break repair"/>
    <property type="evidence" value="ECO:0007669"/>
    <property type="project" value="InterPro"/>
</dbReference>
<evidence type="ECO:0000259" key="2">
    <source>
        <dbReference type="Pfam" id="PF13476"/>
    </source>
</evidence>
<dbReference type="EMBL" id="LDJH01000013">
    <property type="protein sequence ID" value="KRG57942.1"/>
    <property type="molecule type" value="Genomic_DNA"/>
</dbReference>
<protein>
    <recommendedName>
        <fullName evidence="2">Rad50/SbcC-type AAA domain-containing protein</fullName>
    </recommendedName>
</protein>